<keyword evidence="6" id="KW-0653">Protein transport</keyword>
<evidence type="ECO:0000256" key="10">
    <source>
        <dbReference type="SAM" id="Phobius"/>
    </source>
</evidence>
<evidence type="ECO:0000256" key="1">
    <source>
        <dbReference type="ARBA" id="ARBA00004651"/>
    </source>
</evidence>
<evidence type="ECO:0000256" key="4">
    <source>
        <dbReference type="ARBA" id="ARBA00022475"/>
    </source>
</evidence>
<evidence type="ECO:0000313" key="12">
    <source>
        <dbReference type="EMBL" id="KJZ01385.1"/>
    </source>
</evidence>
<dbReference type="PATRIC" id="fig|151081.8.peg.919"/>
<dbReference type="AlphaFoldDB" id="A0A0F4PU72"/>
<keyword evidence="9 10" id="KW-0472">Membrane</keyword>
<dbReference type="GO" id="GO:0006886">
    <property type="term" value="P:intracellular protein transport"/>
    <property type="evidence" value="ECO:0007669"/>
    <property type="project" value="InterPro"/>
</dbReference>
<evidence type="ECO:0000259" key="11">
    <source>
        <dbReference type="Pfam" id="PF02355"/>
    </source>
</evidence>
<dbReference type="SUPFAM" id="SSF82866">
    <property type="entry name" value="Multidrug efflux transporter AcrB transmembrane domain"/>
    <property type="match status" value="1"/>
</dbReference>
<dbReference type="InterPro" id="IPR048634">
    <property type="entry name" value="SecD_SecF_C"/>
</dbReference>
<dbReference type="NCBIfam" id="TIGR00966">
    <property type="entry name" value="transloc_SecF"/>
    <property type="match status" value="1"/>
</dbReference>
<dbReference type="RefSeq" id="WP_045978679.1">
    <property type="nucleotide sequence ID" value="NZ_JXXY01000004.1"/>
</dbReference>
<keyword evidence="3" id="KW-0813">Transport</keyword>
<evidence type="ECO:0000256" key="9">
    <source>
        <dbReference type="ARBA" id="ARBA00023136"/>
    </source>
</evidence>
<dbReference type="PRINTS" id="PR01755">
    <property type="entry name" value="SECFTRNLCASE"/>
</dbReference>
<dbReference type="Gene3D" id="1.20.1640.10">
    <property type="entry name" value="Multidrug efflux transporter AcrB transmembrane domain"/>
    <property type="match status" value="1"/>
</dbReference>
<feature type="domain" description="Protein export membrane protein SecD/SecF C-terminal" evidence="11">
    <location>
        <begin position="107"/>
        <end position="277"/>
    </location>
</feature>
<dbReference type="PANTHER" id="PTHR30081:SF8">
    <property type="entry name" value="PROTEIN TRANSLOCASE SUBUNIT SECF"/>
    <property type="match status" value="1"/>
</dbReference>
<evidence type="ECO:0000256" key="3">
    <source>
        <dbReference type="ARBA" id="ARBA00022448"/>
    </source>
</evidence>
<evidence type="ECO:0000256" key="5">
    <source>
        <dbReference type="ARBA" id="ARBA00022692"/>
    </source>
</evidence>
<dbReference type="PANTHER" id="PTHR30081">
    <property type="entry name" value="PROTEIN-EXPORT MEMBRANE PROTEIN SEC"/>
    <property type="match status" value="1"/>
</dbReference>
<feature type="transmembrane region" description="Helical" evidence="10">
    <location>
        <begin position="120"/>
        <end position="140"/>
    </location>
</feature>
<feature type="transmembrane region" description="Helical" evidence="10">
    <location>
        <begin position="226"/>
        <end position="244"/>
    </location>
</feature>
<evidence type="ECO:0000256" key="7">
    <source>
        <dbReference type="ARBA" id="ARBA00022989"/>
    </source>
</evidence>
<dbReference type="OrthoDB" id="9774769at2"/>
<proteinExistence type="predicted"/>
<feature type="transmembrane region" description="Helical" evidence="10">
    <location>
        <begin position="12"/>
        <end position="32"/>
    </location>
</feature>
<comment type="caution">
    <text evidence="12">The sequence shown here is derived from an EMBL/GenBank/DDBJ whole genome shotgun (WGS) entry which is preliminary data.</text>
</comment>
<keyword evidence="7 10" id="KW-1133">Transmembrane helix</keyword>
<organism evidence="12 13">
    <name type="scientific">Pseudoalteromonas ruthenica</name>
    <dbReference type="NCBI Taxonomy" id="151081"/>
    <lineage>
        <taxon>Bacteria</taxon>
        <taxon>Pseudomonadati</taxon>
        <taxon>Pseudomonadota</taxon>
        <taxon>Gammaproteobacteria</taxon>
        <taxon>Alteromonadales</taxon>
        <taxon>Pseudoalteromonadaceae</taxon>
        <taxon>Pseudoalteromonas</taxon>
    </lineage>
</organism>
<evidence type="ECO:0000313" key="13">
    <source>
        <dbReference type="Proteomes" id="UP000033664"/>
    </source>
</evidence>
<dbReference type="GO" id="GO:0005886">
    <property type="term" value="C:plasma membrane"/>
    <property type="evidence" value="ECO:0007669"/>
    <property type="project" value="UniProtKB-SubCell"/>
</dbReference>
<dbReference type="InterPro" id="IPR022813">
    <property type="entry name" value="SecD/SecF_arch_bac"/>
</dbReference>
<evidence type="ECO:0000256" key="6">
    <source>
        <dbReference type="ARBA" id="ARBA00022927"/>
    </source>
</evidence>
<dbReference type="NCBIfam" id="TIGR00916">
    <property type="entry name" value="2A0604s01"/>
    <property type="match status" value="1"/>
</dbReference>
<dbReference type="InterPro" id="IPR055344">
    <property type="entry name" value="SecD_SecF_C_bact"/>
</dbReference>
<feature type="transmembrane region" description="Helical" evidence="10">
    <location>
        <begin position="147"/>
        <end position="169"/>
    </location>
</feature>
<dbReference type="eggNOG" id="COG0341">
    <property type="taxonomic scope" value="Bacteria"/>
</dbReference>
<feature type="transmembrane region" description="Helical" evidence="10">
    <location>
        <begin position="175"/>
        <end position="196"/>
    </location>
</feature>
<keyword evidence="13" id="KW-1185">Reference proteome</keyword>
<comment type="subcellular location">
    <subcellularLocation>
        <location evidence="1">Cell membrane</location>
        <topology evidence="1">Multi-pass membrane protein</topology>
    </subcellularLocation>
</comment>
<dbReference type="Proteomes" id="UP000033664">
    <property type="component" value="Unassembled WGS sequence"/>
</dbReference>
<reference evidence="12 13" key="1">
    <citation type="journal article" date="2015" name="BMC Genomics">
        <title>Genome mining reveals unlocked bioactive potential of marine Gram-negative bacteria.</title>
        <authorList>
            <person name="Machado H."/>
            <person name="Sonnenschein E.C."/>
            <person name="Melchiorsen J."/>
            <person name="Gram L."/>
        </authorList>
    </citation>
    <scope>NUCLEOTIDE SEQUENCE [LARGE SCALE GENOMIC DNA]</scope>
    <source>
        <strain evidence="12 13">S3137</strain>
    </source>
</reference>
<feature type="transmembrane region" description="Helical" evidence="10">
    <location>
        <begin position="250"/>
        <end position="273"/>
    </location>
</feature>
<dbReference type="Pfam" id="PF02355">
    <property type="entry name" value="SecD_SecF_C"/>
    <property type="match status" value="1"/>
</dbReference>
<sequence>MANYLTRLRHLGMAISMLMLVLAGTVIAIKGIPLGQDFTGGYVHQFQAPEALTQQQLQHQLEGLLSGDFQLSAHSDNQYQLFQPPSEGQSNPKWLDTWVSDNALVLLDSSFLGAQAGDELIDQGLMALLFATLAVMLYLVCRFEWRLALAATLALVHDVALTLAVLVLFDIPFTLTVLAAILAIIGYSLNDSIVIGDKVREVVRAKPAQSVALSINTAIAASMSRTLMTSMTTLATIISIWTLAGPPLQGFAITLFVGVLVGTWSSVFISATVPHWLGLSAENYTNQDSDEVKRQLAQP</sequence>
<gene>
    <name evidence="12" type="ORF">TW72_03655</name>
</gene>
<keyword evidence="8" id="KW-0811">Translocation</keyword>
<dbReference type="GO" id="GO:0015450">
    <property type="term" value="F:protein-transporting ATPase activity"/>
    <property type="evidence" value="ECO:0007669"/>
    <property type="project" value="InterPro"/>
</dbReference>
<dbReference type="GeneID" id="58227580"/>
<name>A0A0F4PU72_9GAMM</name>
<keyword evidence="4" id="KW-1003">Cell membrane</keyword>
<dbReference type="InterPro" id="IPR022645">
    <property type="entry name" value="SecD/SecF_bac"/>
</dbReference>
<keyword evidence="5 10" id="KW-0812">Transmembrane</keyword>
<accession>A0A0F4PU72</accession>
<dbReference type="InterPro" id="IPR005665">
    <property type="entry name" value="SecF_bac"/>
</dbReference>
<evidence type="ECO:0000256" key="8">
    <source>
        <dbReference type="ARBA" id="ARBA00023010"/>
    </source>
</evidence>
<evidence type="ECO:0000256" key="2">
    <source>
        <dbReference type="ARBA" id="ARBA00015792"/>
    </source>
</evidence>
<dbReference type="EMBL" id="JXXZ01000003">
    <property type="protein sequence ID" value="KJZ01385.1"/>
    <property type="molecule type" value="Genomic_DNA"/>
</dbReference>
<protein>
    <recommendedName>
        <fullName evidence="2">Protein translocase subunit SecF</fullName>
    </recommendedName>
</protein>